<dbReference type="Pfam" id="PF13191">
    <property type="entry name" value="AAA_16"/>
    <property type="match status" value="1"/>
</dbReference>
<reference evidence="4 5" key="1">
    <citation type="journal article" date="2023" name="Commun. Biol.">
        <title>Genome analysis of Parmales, the sister group of diatoms, reveals the evolutionary specialization of diatoms from phago-mixotrophs to photoautotrophs.</title>
        <authorList>
            <person name="Ban H."/>
            <person name="Sato S."/>
            <person name="Yoshikawa S."/>
            <person name="Yamada K."/>
            <person name="Nakamura Y."/>
            <person name="Ichinomiya M."/>
            <person name="Sato N."/>
            <person name="Blanc-Mathieu R."/>
            <person name="Endo H."/>
            <person name="Kuwata A."/>
            <person name="Ogata H."/>
        </authorList>
    </citation>
    <scope>NUCLEOTIDE SEQUENCE [LARGE SCALE GENOMIC DNA]</scope>
</reference>
<evidence type="ECO:0000256" key="1">
    <source>
        <dbReference type="ARBA" id="ARBA00022741"/>
    </source>
</evidence>
<evidence type="ECO:0000313" key="4">
    <source>
        <dbReference type="EMBL" id="GMI20990.1"/>
    </source>
</evidence>
<proteinExistence type="predicted"/>
<comment type="caution">
    <text evidence="4">The sequence shown here is derived from an EMBL/GenBank/DDBJ whole genome shotgun (WGS) entry which is preliminary data.</text>
</comment>
<evidence type="ECO:0000256" key="2">
    <source>
        <dbReference type="ARBA" id="ARBA00022840"/>
    </source>
</evidence>
<dbReference type="Proteomes" id="UP001165060">
    <property type="component" value="Unassembled WGS sequence"/>
</dbReference>
<dbReference type="Gene3D" id="3.40.50.300">
    <property type="entry name" value="P-loop containing nucleotide triphosphate hydrolases"/>
    <property type="match status" value="1"/>
</dbReference>
<keyword evidence="5" id="KW-1185">Reference proteome</keyword>
<dbReference type="InterPro" id="IPR041664">
    <property type="entry name" value="AAA_16"/>
</dbReference>
<organism evidence="4 5">
    <name type="scientific">Tetraparma gracilis</name>
    <dbReference type="NCBI Taxonomy" id="2962635"/>
    <lineage>
        <taxon>Eukaryota</taxon>
        <taxon>Sar</taxon>
        <taxon>Stramenopiles</taxon>
        <taxon>Ochrophyta</taxon>
        <taxon>Bolidophyceae</taxon>
        <taxon>Parmales</taxon>
        <taxon>Triparmaceae</taxon>
        <taxon>Tetraparma</taxon>
    </lineage>
</organism>
<keyword evidence="1" id="KW-0547">Nucleotide-binding</keyword>
<sequence>MEEYRRLDDGTSDGGVGHALSLFYLGHQAEAALVLTEFKGIAGDSARKYWSLPSVFFACHLAVMIWEKIRTTSKPYASFESEESIIDCMAAIVRQCEKSLGGSAFGTASVAACRVLFEVMKERFERASSLWCKVDKTLLSPQIRCVVDMHIAKNSNEPLALRCRTMASALSVFQKVRAKDCEQHATQFLVQNGQGGQSQRRGTASKLSLRKFSLAEEDGSDTSQKGTKKNMLFGRDAEAGKLVMQALALKETTRSSATVFEGESGSGKSALLDYIGEVVGESMGYSRVIRVEGAELHSNTALHLFGHVLEHCFERAVDTSTGEMTAIGCQNLMEQHGLDPGLLPLLSAMLPFEVEELASIEELSAQARYSSTNKLLLEILRNYVKEMKTVVILIDDLQWGDQQSIAVLVEALAVEGLLVVMSVRSDAVSSDELSVILGMGMVKLESLPPLSGDAFSKFLEETVDALSLDDDVTEEVRKRAGNNLFVASIVMTGMKDRGALKIDEDGHCCLDPDGDLDDAGGGEGEEMEGVSGLVADRFALLGRREQELLQTASVFGQIAPVEMLARVHMSVLGGSEADLLQTAQSLFKQKFLRRDKKRPDYVEFDSLLVQQAIYERMLVSQREMVHVRIVDEIELDEERLKNDFEVLINHCKRSGDLGRTRKYLLKAG</sequence>
<gene>
    <name evidence="4" type="ORF">TeGR_g7392</name>
</gene>
<dbReference type="EMBL" id="BRYB01000034">
    <property type="protein sequence ID" value="GMI20990.1"/>
    <property type="molecule type" value="Genomic_DNA"/>
</dbReference>
<keyword evidence="2" id="KW-0067">ATP-binding</keyword>
<dbReference type="SUPFAM" id="SSF52540">
    <property type="entry name" value="P-loop containing nucleoside triphosphate hydrolases"/>
    <property type="match status" value="1"/>
</dbReference>
<name>A0ABQ6M7A7_9STRA</name>
<dbReference type="PANTHER" id="PTHR16305">
    <property type="entry name" value="TESTICULAR SOLUBLE ADENYLYL CYCLASE"/>
    <property type="match status" value="1"/>
</dbReference>
<dbReference type="PANTHER" id="PTHR16305:SF28">
    <property type="entry name" value="GUANYLATE CYCLASE DOMAIN-CONTAINING PROTEIN"/>
    <property type="match status" value="1"/>
</dbReference>
<protein>
    <recommendedName>
        <fullName evidence="3">Orc1-like AAA ATPase domain-containing protein</fullName>
    </recommendedName>
</protein>
<dbReference type="InterPro" id="IPR027417">
    <property type="entry name" value="P-loop_NTPase"/>
</dbReference>
<accession>A0ABQ6M7A7</accession>
<evidence type="ECO:0000313" key="5">
    <source>
        <dbReference type="Proteomes" id="UP001165060"/>
    </source>
</evidence>
<evidence type="ECO:0000259" key="3">
    <source>
        <dbReference type="Pfam" id="PF13191"/>
    </source>
</evidence>
<feature type="domain" description="Orc1-like AAA ATPase" evidence="3">
    <location>
        <begin position="232"/>
        <end position="413"/>
    </location>
</feature>